<dbReference type="KEGG" id="psco:LY89DRAFT_248630"/>
<dbReference type="RefSeq" id="XP_018065031.1">
    <property type="nucleotide sequence ID" value="XM_018206167.1"/>
</dbReference>
<dbReference type="Proteomes" id="UP000070700">
    <property type="component" value="Unassembled WGS sequence"/>
</dbReference>
<dbReference type="OrthoDB" id="3770318at2759"/>
<protein>
    <submittedName>
        <fullName evidence="1">Uncharacterized protein</fullName>
    </submittedName>
</protein>
<proteinExistence type="predicted"/>
<organism evidence="1 2">
    <name type="scientific">Mollisia scopiformis</name>
    <name type="common">Conifer needle endophyte fungus</name>
    <name type="synonym">Phialocephala scopiformis</name>
    <dbReference type="NCBI Taxonomy" id="149040"/>
    <lineage>
        <taxon>Eukaryota</taxon>
        <taxon>Fungi</taxon>
        <taxon>Dikarya</taxon>
        <taxon>Ascomycota</taxon>
        <taxon>Pezizomycotina</taxon>
        <taxon>Leotiomycetes</taxon>
        <taxon>Helotiales</taxon>
        <taxon>Mollisiaceae</taxon>
        <taxon>Mollisia</taxon>
    </lineage>
</organism>
<sequence>MYQAAQSSHSLKYGAFNLKTVNAVMNIHKLEVLPTETAGQVATQTADPTSLKQRSNFGMPIGIFNIQIGDQAKGVSLFNANGLPAP</sequence>
<dbReference type="AlphaFoldDB" id="A0A194WRP7"/>
<evidence type="ECO:0000313" key="2">
    <source>
        <dbReference type="Proteomes" id="UP000070700"/>
    </source>
</evidence>
<dbReference type="GeneID" id="28815893"/>
<accession>A0A194WRP7</accession>
<dbReference type="InParanoid" id="A0A194WRP7"/>
<gene>
    <name evidence="1" type="ORF">LY89DRAFT_248630</name>
</gene>
<dbReference type="EMBL" id="KQ947428">
    <property type="protein sequence ID" value="KUJ10676.1"/>
    <property type="molecule type" value="Genomic_DNA"/>
</dbReference>
<evidence type="ECO:0000313" key="1">
    <source>
        <dbReference type="EMBL" id="KUJ10676.1"/>
    </source>
</evidence>
<keyword evidence="2" id="KW-1185">Reference proteome</keyword>
<reference evidence="1 2" key="1">
    <citation type="submission" date="2015-10" db="EMBL/GenBank/DDBJ databases">
        <title>Full genome of DAOMC 229536 Phialocephala scopiformis, a fungal endophyte of spruce producing the potent anti-insectan compound rugulosin.</title>
        <authorList>
            <consortium name="DOE Joint Genome Institute"/>
            <person name="Walker A.K."/>
            <person name="Frasz S.L."/>
            <person name="Seifert K.A."/>
            <person name="Miller J.D."/>
            <person name="Mondo S.J."/>
            <person name="Labutti K."/>
            <person name="Lipzen A."/>
            <person name="Dockter R."/>
            <person name="Kennedy M."/>
            <person name="Grigoriev I.V."/>
            <person name="Spatafora J.W."/>
        </authorList>
    </citation>
    <scope>NUCLEOTIDE SEQUENCE [LARGE SCALE GENOMIC DNA]</scope>
    <source>
        <strain evidence="1 2">CBS 120377</strain>
    </source>
</reference>
<name>A0A194WRP7_MOLSC</name>